<feature type="active site" description="Proton acceptor" evidence="7 9">
    <location>
        <position position="57"/>
    </location>
</feature>
<dbReference type="UniPathway" id="UPA00997"/>
<dbReference type="PANTHER" id="PTHR42307">
    <property type="entry name" value="PUP DEAMIDASE/DEPUPYLASE"/>
    <property type="match status" value="1"/>
</dbReference>
<comment type="pathway">
    <text evidence="7">Protein degradation; proteasomal Pup-dependent pathway.</text>
</comment>
<keyword evidence="6 7" id="KW-0460">Magnesium</keyword>
<evidence type="ECO:0000256" key="4">
    <source>
        <dbReference type="ARBA" id="ARBA00022786"/>
    </source>
</evidence>
<comment type="similarity">
    <text evidence="7">Belongs to the Pup ligase/Pup deamidase family. Pup-conjugating enzyme subfamily.</text>
</comment>
<comment type="function">
    <text evidence="7">Catalyzes the covalent attachment of the prokaryotic ubiquitin-like protein modifier Pup to the proteasomal substrate proteins, thereby targeting them for proteasomal degradation. This tagging system is termed pupylation. The ligation reaction involves the side-chain carboxylate of the C-terminal glutamate of Pup and the side-chain amino group of a substrate lysine.</text>
</comment>
<dbReference type="EC" id="6.3.1.19" evidence="7 8"/>
<keyword evidence="11" id="KW-1185">Reference proteome</keyword>
<comment type="catalytic activity">
    <reaction evidence="7">
        <text>ATP + [prokaryotic ubiquitin-like protein]-L-glutamate + [protein]-L-lysine = ADP + phosphate + N(6)-([prokaryotic ubiquitin-like protein]-gamma-L-glutamyl)-[protein]-L-lysine.</text>
        <dbReference type="EC" id="6.3.1.19"/>
    </reaction>
</comment>
<dbReference type="GO" id="GO:0016879">
    <property type="term" value="F:ligase activity, forming carbon-nitrogen bonds"/>
    <property type="evidence" value="ECO:0007669"/>
    <property type="project" value="UniProtKB-UniRule"/>
</dbReference>
<evidence type="ECO:0000256" key="8">
    <source>
        <dbReference type="NCBIfam" id="TIGR03686"/>
    </source>
</evidence>
<keyword evidence="1 7" id="KW-0436">Ligase</keyword>
<accession>A0A2S3ZWS3</accession>
<keyword evidence="3 7" id="KW-0547">Nucleotide-binding</keyword>
<evidence type="ECO:0000313" key="11">
    <source>
        <dbReference type="Proteomes" id="UP000237061"/>
    </source>
</evidence>
<dbReference type="EMBL" id="PPXC01000007">
    <property type="protein sequence ID" value="POH73337.1"/>
    <property type="molecule type" value="Genomic_DNA"/>
</dbReference>
<gene>
    <name evidence="7 10" type="primary">pafA</name>
    <name evidence="10" type="ORF">CVS27_10470</name>
</gene>
<evidence type="ECO:0000256" key="2">
    <source>
        <dbReference type="ARBA" id="ARBA00022723"/>
    </source>
</evidence>
<feature type="binding site" evidence="7">
    <location>
        <position position="9"/>
    </location>
    <ligand>
        <name>Mg(2+)</name>
        <dbReference type="ChEBI" id="CHEBI:18420"/>
    </ligand>
</feature>
<keyword evidence="5 7" id="KW-0067">ATP-binding</keyword>
<dbReference type="GO" id="GO:0000287">
    <property type="term" value="F:magnesium ion binding"/>
    <property type="evidence" value="ECO:0007669"/>
    <property type="project" value="UniProtKB-UniRule"/>
</dbReference>
<dbReference type="PANTHER" id="PTHR42307:SF3">
    <property type="entry name" value="PUP--PROTEIN LIGASE"/>
    <property type="match status" value="1"/>
</dbReference>
<dbReference type="GO" id="GO:0070490">
    <property type="term" value="P:protein pupylation"/>
    <property type="evidence" value="ECO:0007669"/>
    <property type="project" value="UniProtKB-UniRule"/>
</dbReference>
<evidence type="ECO:0000256" key="1">
    <source>
        <dbReference type="ARBA" id="ARBA00022598"/>
    </source>
</evidence>
<evidence type="ECO:0000256" key="6">
    <source>
        <dbReference type="ARBA" id="ARBA00022842"/>
    </source>
</evidence>
<evidence type="ECO:0000256" key="5">
    <source>
        <dbReference type="ARBA" id="ARBA00022840"/>
    </source>
</evidence>
<evidence type="ECO:0000313" key="10">
    <source>
        <dbReference type="EMBL" id="POH73337.1"/>
    </source>
</evidence>
<organism evidence="10 11">
    <name type="scientific">Arthrobacter glacialis</name>
    <dbReference type="NCBI Taxonomy" id="1664"/>
    <lineage>
        <taxon>Bacteria</taxon>
        <taxon>Bacillati</taxon>
        <taxon>Actinomycetota</taxon>
        <taxon>Actinomycetes</taxon>
        <taxon>Micrococcales</taxon>
        <taxon>Micrococcaceae</taxon>
        <taxon>Arthrobacter</taxon>
    </lineage>
</organism>
<dbReference type="Proteomes" id="UP000237061">
    <property type="component" value="Unassembled WGS sequence"/>
</dbReference>
<sequence>MDRRIFGIETEFGVAYSAPGSRPLSPEEVARYLFRKVVSWGRSSNVFLPNGSRLYLDVGSHPEYATAECDGIAQLIAHDRAGEAILNDLVHEAQARLELEGYNGQIFLFKNNVDSAGNSYGSHENYLITRKGEFNRLADILIPFLVTRQLISGAGKVLPAQQGGQYAFSQRADHIWEGVSSATTRSRPIINTRDEPHADAELYRRLHVIVGDSNMSETTTMLKVGSVDLILRMVEAGSIMSDMRLENPIRSIREISHDITGKHPLKMADGRTMTAIQIQRHYLDKVSAFVRSHGAHHDLVPRILDLWERTLDAVESENYSSIDTEIDWAIKAKLLGAYADRHNVTWGSPQVAQLDLRYHDISADRGLFNMLERRGAAAKVATAEEILAAVDTAPATTRAHLRGKFVSAARDSGRDYTVDWVHLKLNDRSHQTILCKDPFKSSDERVDELIASLRHEY</sequence>
<dbReference type="InterPro" id="IPR022279">
    <property type="entry name" value="Pup_ligase"/>
</dbReference>
<comment type="caution">
    <text evidence="10">The sequence shown here is derived from an EMBL/GenBank/DDBJ whole genome shotgun (WGS) entry which is preliminary data.</text>
</comment>
<feature type="binding site" evidence="7">
    <location>
        <position position="53"/>
    </location>
    <ligand>
        <name>ATP</name>
        <dbReference type="ChEBI" id="CHEBI:30616"/>
    </ligand>
</feature>
<dbReference type="RefSeq" id="WP_103465686.1">
    <property type="nucleotide sequence ID" value="NZ_PPXC01000007.1"/>
</dbReference>
<dbReference type="GO" id="GO:0019941">
    <property type="term" value="P:modification-dependent protein catabolic process"/>
    <property type="evidence" value="ECO:0007669"/>
    <property type="project" value="UniProtKB-UniRule"/>
</dbReference>
<proteinExistence type="inferred from homology"/>
<dbReference type="GO" id="GO:0010498">
    <property type="term" value="P:proteasomal protein catabolic process"/>
    <property type="evidence" value="ECO:0007669"/>
    <property type="project" value="UniProtKB-UniRule"/>
</dbReference>
<keyword evidence="4 7" id="KW-0833">Ubl conjugation pathway</keyword>
<dbReference type="GO" id="GO:0005524">
    <property type="term" value="F:ATP binding"/>
    <property type="evidence" value="ECO:0007669"/>
    <property type="project" value="UniProtKB-UniRule"/>
</dbReference>
<feature type="binding site" evidence="7">
    <location>
        <position position="55"/>
    </location>
    <ligand>
        <name>Mg(2+)</name>
        <dbReference type="ChEBI" id="CHEBI:18420"/>
    </ligand>
</feature>
<protein>
    <recommendedName>
        <fullName evidence="7 8">Pup--protein ligase</fullName>
        <ecNumber evidence="7 8">6.3.1.19</ecNumber>
    </recommendedName>
    <alternativeName>
        <fullName evidence="7">Proteasome accessory factor A</fullName>
    </alternativeName>
    <alternativeName>
        <fullName evidence="7">Pup-conjugating enzyme</fullName>
    </alternativeName>
</protein>
<dbReference type="NCBIfam" id="TIGR03686">
    <property type="entry name" value="pupylate_PafA"/>
    <property type="match status" value="1"/>
</dbReference>
<dbReference type="GO" id="GO:0019787">
    <property type="term" value="F:ubiquitin-like protein transferase activity"/>
    <property type="evidence" value="ECO:0007669"/>
    <property type="project" value="UniProtKB-UniRule"/>
</dbReference>
<dbReference type="HAMAP" id="MF_02111">
    <property type="entry name" value="Pup_ligase"/>
    <property type="match status" value="1"/>
</dbReference>
<dbReference type="Pfam" id="PF03136">
    <property type="entry name" value="Pup_ligase"/>
    <property type="match status" value="1"/>
</dbReference>
<reference evidence="10 11" key="1">
    <citation type="submission" date="2018-01" db="EMBL/GenBank/DDBJ databases">
        <title>Arthrobacter sp. nov., from glaciers in China.</title>
        <authorList>
            <person name="Liu Q."/>
            <person name="Xin Y.-H."/>
        </authorList>
    </citation>
    <scope>NUCLEOTIDE SEQUENCE [LARGE SCALE GENOMIC DNA]</scope>
    <source>
        <strain evidence="10 11">HLT2-12-2</strain>
    </source>
</reference>
<dbReference type="InterPro" id="IPR004347">
    <property type="entry name" value="Pup_ligase/deamidase"/>
</dbReference>
<name>A0A2S3ZWS3_ARTGL</name>
<dbReference type="AlphaFoldDB" id="A0A2S3ZWS3"/>
<evidence type="ECO:0000256" key="3">
    <source>
        <dbReference type="ARBA" id="ARBA00022741"/>
    </source>
</evidence>
<evidence type="ECO:0000256" key="9">
    <source>
        <dbReference type="PIRSR" id="PIRSR018077-1"/>
    </source>
</evidence>
<feature type="binding site" evidence="7">
    <location>
        <position position="420"/>
    </location>
    <ligand>
        <name>ATP</name>
        <dbReference type="ChEBI" id="CHEBI:30616"/>
    </ligand>
</feature>
<comment type="pathway">
    <text evidence="7">Protein modification; protein pupylation.</text>
</comment>
<evidence type="ECO:0000256" key="7">
    <source>
        <dbReference type="HAMAP-Rule" id="MF_02111"/>
    </source>
</evidence>
<keyword evidence="2 7" id="KW-0479">Metal-binding</keyword>
<feature type="binding site" evidence="7">
    <location>
        <position position="63"/>
    </location>
    <ligand>
        <name>Mg(2+)</name>
        <dbReference type="ChEBI" id="CHEBI:18420"/>
    </ligand>
</feature>
<dbReference type="UniPathway" id="UPA00998"/>
<feature type="binding site" evidence="7">
    <location>
        <position position="66"/>
    </location>
    <ligand>
        <name>ATP</name>
        <dbReference type="ChEBI" id="CHEBI:30616"/>
    </ligand>
</feature>
<dbReference type="PIRSF" id="PIRSF018077">
    <property type="entry name" value="UCP018077"/>
    <property type="match status" value="1"/>
</dbReference>
<comment type="miscellaneous">
    <text evidence="7">The reaction mechanism probably proceeds via the activation of Pup by phosphorylation of its C-terminal glutamate, which is then subject to nucleophilic attack by the substrate lysine, resulting in an isopeptide bond and the release of phosphate as a good leaving group.</text>
</comment>